<accession>A0A6C0CE88</accession>
<feature type="compositionally biased region" description="Polar residues" evidence="1">
    <location>
        <begin position="52"/>
        <end position="62"/>
    </location>
</feature>
<feature type="compositionally biased region" description="Polar residues" evidence="1">
    <location>
        <begin position="1"/>
        <end position="10"/>
    </location>
</feature>
<organism evidence="2">
    <name type="scientific">viral metagenome</name>
    <dbReference type="NCBI Taxonomy" id="1070528"/>
    <lineage>
        <taxon>unclassified sequences</taxon>
        <taxon>metagenomes</taxon>
        <taxon>organismal metagenomes</taxon>
    </lineage>
</organism>
<name>A0A6C0CE88_9ZZZZ</name>
<dbReference type="AlphaFoldDB" id="A0A6C0CE88"/>
<protein>
    <submittedName>
        <fullName evidence="2">Uncharacterized protein</fullName>
    </submittedName>
</protein>
<dbReference type="EMBL" id="MN739390">
    <property type="protein sequence ID" value="QHT02160.1"/>
    <property type="molecule type" value="Genomic_DNA"/>
</dbReference>
<sequence>MVNNSNSPTNKELYELAKKANNVKSPPPSNLAKKVSKANNSPTMKKKGASPASPQAFLQLTRGNKKPKTNANTSPRNNSQQNTKTIGGLQRLPINKNK</sequence>
<proteinExistence type="predicted"/>
<evidence type="ECO:0000313" key="2">
    <source>
        <dbReference type="EMBL" id="QHT02160.1"/>
    </source>
</evidence>
<feature type="compositionally biased region" description="Polar residues" evidence="1">
    <location>
        <begin position="69"/>
        <end position="85"/>
    </location>
</feature>
<reference evidence="2" key="1">
    <citation type="journal article" date="2020" name="Nature">
        <title>Giant virus diversity and host interactions through global metagenomics.</title>
        <authorList>
            <person name="Schulz F."/>
            <person name="Roux S."/>
            <person name="Paez-Espino D."/>
            <person name="Jungbluth S."/>
            <person name="Walsh D.A."/>
            <person name="Denef V.J."/>
            <person name="McMahon K.D."/>
            <person name="Konstantinidis K.T."/>
            <person name="Eloe-Fadrosh E.A."/>
            <person name="Kyrpides N.C."/>
            <person name="Woyke T."/>
        </authorList>
    </citation>
    <scope>NUCLEOTIDE SEQUENCE</scope>
    <source>
        <strain evidence="2">GVMAG-M-3300020565-3</strain>
    </source>
</reference>
<feature type="region of interest" description="Disordered" evidence="1">
    <location>
        <begin position="1"/>
        <end position="98"/>
    </location>
</feature>
<evidence type="ECO:0000256" key="1">
    <source>
        <dbReference type="SAM" id="MobiDB-lite"/>
    </source>
</evidence>